<dbReference type="GO" id="GO:0008270">
    <property type="term" value="F:zinc ion binding"/>
    <property type="evidence" value="ECO:0007669"/>
    <property type="project" value="UniProtKB-KW"/>
</dbReference>
<keyword evidence="2" id="KW-0863">Zinc-finger</keyword>
<sequence>MHESSDNLHDSSDNIVDEDEPISIPCLNQKFANLQRAENLFRAYALNHGFAIKIQNTQRRVKDKSIYGRMYVCNLAGENRGKNPVEEEEILIGSVGSVKGKRRRDVLPRSGCKVRMYVVNKKKSTHWEITSLELEHNHEVVTPSKMSLIRRERHVTAAQRNLIKTLHASGVPPRQQMNIFGQMHGGAEQVGFNSQHLRNVVRDFRKDNMGVNDAQAGLDLLYRLKEESGGKFFIKTLLDDQQRLKCLVWVDPRSMMAYRNFGDVVAFDTTYRTNRYAMPFVPFTGVNHHYQSIVFGFALVRDELKTTFEWVLSTWLEAMEGKEPLAIITDQDQAMAAAIESQLPNTSHLLCSWHISNKFPEKLANYYSKEGFKFDFNNCIYHSLTEDVFEDRWKALILKYNLEGNTWLQGLYALKHKWVESYTRNTFSAGQKTTSRSEGMNAYFDAYVGSCTGLKDFVEGAQKALERQFMREKDEDYNTYHRSRCMQMKTALEHHAASIYTKEMFRRFQEQLVEANKYFVEKDRDRSLEDVEDTFYKCYRPLTGASQRTMYLVSFNKVSLRGSCICRMYDHVGMPCRHIIAVLTKRCVAELPEHFVKRRWTKDANRVDGVLPYQTSEVESPSHELTPTERFNHMTLLTMAFSHSCSASKERYEYAVGVINRETEIIEKMPVDGVEREGGEFNTQTTQGSGEKLHENILDPLVSKTKGRKKEHRHKSPLEELTKAKRKCRYCTMLGHDVRTCPKKKQDTLTKASTAQL</sequence>
<evidence type="ECO:0000313" key="6">
    <source>
        <dbReference type="Proteomes" id="UP000077755"/>
    </source>
</evidence>
<dbReference type="Pfam" id="PF04434">
    <property type="entry name" value="SWIM"/>
    <property type="match status" value="1"/>
</dbReference>
<keyword evidence="3" id="KW-0862">Zinc</keyword>
<dbReference type="InterPro" id="IPR018289">
    <property type="entry name" value="MULE_transposase_dom"/>
</dbReference>
<dbReference type="InterPro" id="IPR004330">
    <property type="entry name" value="FAR1_DNA_bnd_dom"/>
</dbReference>
<keyword evidence="1" id="KW-0479">Metal-binding</keyword>
<accession>A0AAF1AZC2</accession>
<dbReference type="EMBL" id="CP093347">
    <property type="protein sequence ID" value="WOH00335.1"/>
    <property type="molecule type" value="Genomic_DNA"/>
</dbReference>
<reference evidence="5" key="2">
    <citation type="submission" date="2022-03" db="EMBL/GenBank/DDBJ databases">
        <title>Draft title - Genomic analysis of global carrot germplasm unveils the trajectory of domestication and the origin of high carotenoid orange carrot.</title>
        <authorList>
            <person name="Iorizzo M."/>
            <person name="Ellison S."/>
            <person name="Senalik D."/>
            <person name="Macko-Podgorni A."/>
            <person name="Grzebelus D."/>
            <person name="Bostan H."/>
            <person name="Rolling W."/>
            <person name="Curaba J."/>
            <person name="Simon P."/>
        </authorList>
    </citation>
    <scope>NUCLEOTIDE SEQUENCE</scope>
    <source>
        <tissue evidence="5">Leaf</tissue>
    </source>
</reference>
<evidence type="ECO:0000256" key="2">
    <source>
        <dbReference type="ARBA" id="ARBA00022771"/>
    </source>
</evidence>
<reference evidence="5" key="1">
    <citation type="journal article" date="2016" name="Nat. Genet.">
        <title>A high-quality carrot genome assembly provides new insights into carotenoid accumulation and asterid genome evolution.</title>
        <authorList>
            <person name="Iorizzo M."/>
            <person name="Ellison S."/>
            <person name="Senalik D."/>
            <person name="Zeng P."/>
            <person name="Satapoomin P."/>
            <person name="Huang J."/>
            <person name="Bowman M."/>
            <person name="Iovene M."/>
            <person name="Sanseverino W."/>
            <person name="Cavagnaro P."/>
            <person name="Yildiz M."/>
            <person name="Macko-Podgorni A."/>
            <person name="Moranska E."/>
            <person name="Grzebelus E."/>
            <person name="Grzebelus D."/>
            <person name="Ashrafi H."/>
            <person name="Zheng Z."/>
            <person name="Cheng S."/>
            <person name="Spooner D."/>
            <person name="Van Deynze A."/>
            <person name="Simon P."/>
        </authorList>
    </citation>
    <scope>NUCLEOTIDE SEQUENCE</scope>
    <source>
        <tissue evidence="5">Leaf</tissue>
    </source>
</reference>
<protein>
    <recommendedName>
        <fullName evidence="4">Zinc finger PMZ-type domain-containing protein</fullName>
    </recommendedName>
</protein>
<dbReference type="PANTHER" id="PTHR47718">
    <property type="entry name" value="OS01G0519700 PROTEIN"/>
    <property type="match status" value="1"/>
</dbReference>
<feature type="domain" description="Zinc finger PMZ-type" evidence="4">
    <location>
        <begin position="562"/>
        <end position="589"/>
    </location>
</feature>
<dbReference type="InterPro" id="IPR006564">
    <property type="entry name" value="Znf_PMZ"/>
</dbReference>
<evidence type="ECO:0000313" key="5">
    <source>
        <dbReference type="EMBL" id="WOH00335.1"/>
    </source>
</evidence>
<dbReference type="Pfam" id="PF03101">
    <property type="entry name" value="FAR1"/>
    <property type="match status" value="1"/>
</dbReference>
<dbReference type="AlphaFoldDB" id="A0AAF1AZC2"/>
<evidence type="ECO:0000256" key="1">
    <source>
        <dbReference type="ARBA" id="ARBA00022723"/>
    </source>
</evidence>
<dbReference type="SMART" id="SM00575">
    <property type="entry name" value="ZnF_PMZ"/>
    <property type="match status" value="1"/>
</dbReference>
<gene>
    <name evidence="5" type="ORF">DCAR_0519694</name>
</gene>
<dbReference type="InterPro" id="IPR007527">
    <property type="entry name" value="Znf_SWIM"/>
</dbReference>
<evidence type="ECO:0000259" key="4">
    <source>
        <dbReference type="SMART" id="SM00575"/>
    </source>
</evidence>
<proteinExistence type="predicted"/>
<evidence type="ECO:0000256" key="3">
    <source>
        <dbReference type="ARBA" id="ARBA00022833"/>
    </source>
</evidence>
<dbReference type="Pfam" id="PF10551">
    <property type="entry name" value="MULE"/>
    <property type="match status" value="1"/>
</dbReference>
<name>A0AAF1AZC2_DAUCS</name>
<dbReference type="Proteomes" id="UP000077755">
    <property type="component" value="Chromosome 5"/>
</dbReference>
<keyword evidence="6" id="KW-1185">Reference proteome</keyword>
<organism evidence="5 6">
    <name type="scientific">Daucus carota subsp. sativus</name>
    <name type="common">Carrot</name>
    <dbReference type="NCBI Taxonomy" id="79200"/>
    <lineage>
        <taxon>Eukaryota</taxon>
        <taxon>Viridiplantae</taxon>
        <taxon>Streptophyta</taxon>
        <taxon>Embryophyta</taxon>
        <taxon>Tracheophyta</taxon>
        <taxon>Spermatophyta</taxon>
        <taxon>Magnoliopsida</taxon>
        <taxon>eudicotyledons</taxon>
        <taxon>Gunneridae</taxon>
        <taxon>Pentapetalae</taxon>
        <taxon>asterids</taxon>
        <taxon>campanulids</taxon>
        <taxon>Apiales</taxon>
        <taxon>Apiaceae</taxon>
        <taxon>Apioideae</taxon>
        <taxon>Scandiceae</taxon>
        <taxon>Daucinae</taxon>
        <taxon>Daucus</taxon>
        <taxon>Daucus sect. Daucus</taxon>
    </lineage>
</organism>